<dbReference type="RefSeq" id="WP_187302862.1">
    <property type="nucleotide sequence ID" value="NZ_CBCTQH010000017.1"/>
</dbReference>
<comment type="caution">
    <text evidence="2">The sequence shown here is derived from an EMBL/GenBank/DDBJ whole genome shotgun (WGS) entry which is preliminary data.</text>
</comment>
<dbReference type="GO" id="GO:0070819">
    <property type="term" value="F:menaquinone-dependent protoporphyrinogen oxidase activity"/>
    <property type="evidence" value="ECO:0007669"/>
    <property type="project" value="TreeGrafter"/>
</dbReference>
<evidence type="ECO:0000313" key="2">
    <source>
        <dbReference type="EMBL" id="MBC6679759.1"/>
    </source>
</evidence>
<dbReference type="SUPFAM" id="SSF52218">
    <property type="entry name" value="Flavoproteins"/>
    <property type="match status" value="1"/>
</dbReference>
<keyword evidence="3" id="KW-1185">Reference proteome</keyword>
<dbReference type="InterPro" id="IPR026816">
    <property type="entry name" value="Flavodoxin_dom"/>
</dbReference>
<protein>
    <recommendedName>
        <fullName evidence="1">Flavodoxin domain-containing protein</fullName>
    </recommendedName>
</protein>
<dbReference type="InterPro" id="IPR052200">
    <property type="entry name" value="Protoporphyrinogen_IX_DH"/>
</dbReference>
<dbReference type="EMBL" id="JACRYT010000006">
    <property type="protein sequence ID" value="MBC6679759.1"/>
    <property type="molecule type" value="Genomic_DNA"/>
</dbReference>
<accession>A0A923NMK7</accession>
<reference evidence="2" key="1">
    <citation type="submission" date="2020-08" db="EMBL/GenBank/DDBJ databases">
        <title>Genome public.</title>
        <authorList>
            <person name="Liu C."/>
            <person name="Sun Q."/>
        </authorList>
    </citation>
    <scope>NUCLEOTIDE SEQUENCE</scope>
    <source>
        <strain evidence="2">BX12</strain>
    </source>
</reference>
<feature type="domain" description="Flavodoxin" evidence="1">
    <location>
        <begin position="5"/>
        <end position="137"/>
    </location>
</feature>
<dbReference type="AlphaFoldDB" id="A0A923NMK7"/>
<dbReference type="Proteomes" id="UP000602647">
    <property type="component" value="Unassembled WGS sequence"/>
</dbReference>
<dbReference type="Gene3D" id="3.40.50.360">
    <property type="match status" value="1"/>
</dbReference>
<evidence type="ECO:0000259" key="1">
    <source>
        <dbReference type="Pfam" id="PF12724"/>
    </source>
</evidence>
<organism evidence="2 3">
    <name type="scientific">Zhenpiania hominis</name>
    <dbReference type="NCBI Taxonomy" id="2763644"/>
    <lineage>
        <taxon>Bacteria</taxon>
        <taxon>Bacillati</taxon>
        <taxon>Bacillota</taxon>
        <taxon>Clostridia</taxon>
        <taxon>Peptostreptococcales</taxon>
        <taxon>Anaerovoracaceae</taxon>
        <taxon>Zhenpiania</taxon>
    </lineage>
</organism>
<sequence>MKKAVVYISKNGTTRDTVDQIRKRAAESIDYYDLEKSQDIPVSQYDQLYLGCGIYAGTVSKEMRKFMNNGELKNKEVTFFVHGLDSAESHRMILEHSVRDHSWMENCPMYYLGGACDLKKQNFLIRKMLKAIAKKKNLDADHMENLDQQAICDFVSRVCEDR</sequence>
<dbReference type="PANTHER" id="PTHR38030">
    <property type="entry name" value="PROTOPORPHYRINOGEN IX DEHYDROGENASE [MENAQUINONE]"/>
    <property type="match status" value="1"/>
</dbReference>
<name>A0A923NMK7_9FIRM</name>
<dbReference type="PANTHER" id="PTHR38030:SF2">
    <property type="entry name" value="PROTOPORPHYRINOGEN IX DEHYDROGENASE [QUINONE]"/>
    <property type="match status" value="1"/>
</dbReference>
<dbReference type="Pfam" id="PF12724">
    <property type="entry name" value="Flavodoxin_5"/>
    <property type="match status" value="1"/>
</dbReference>
<evidence type="ECO:0000313" key="3">
    <source>
        <dbReference type="Proteomes" id="UP000602647"/>
    </source>
</evidence>
<proteinExistence type="predicted"/>
<dbReference type="GO" id="GO:0010181">
    <property type="term" value="F:FMN binding"/>
    <property type="evidence" value="ECO:0007669"/>
    <property type="project" value="TreeGrafter"/>
</dbReference>
<dbReference type="GO" id="GO:0006783">
    <property type="term" value="P:heme biosynthetic process"/>
    <property type="evidence" value="ECO:0007669"/>
    <property type="project" value="TreeGrafter"/>
</dbReference>
<dbReference type="InterPro" id="IPR029039">
    <property type="entry name" value="Flavoprotein-like_sf"/>
</dbReference>
<gene>
    <name evidence="2" type="ORF">H9L42_07955</name>
</gene>